<evidence type="ECO:0000313" key="3">
    <source>
        <dbReference type="Proteomes" id="UP000295807"/>
    </source>
</evidence>
<proteinExistence type="predicted"/>
<dbReference type="InterPro" id="IPR003781">
    <property type="entry name" value="CoA-bd"/>
</dbReference>
<accession>A0A4R3L1Z9</accession>
<reference evidence="2 3" key="1">
    <citation type="submission" date="2019-03" db="EMBL/GenBank/DDBJ databases">
        <title>Genomic Encyclopedia of Type Strains, Phase IV (KMG-IV): sequencing the most valuable type-strain genomes for metagenomic binning, comparative biology and taxonomic classification.</title>
        <authorList>
            <person name="Goeker M."/>
        </authorList>
    </citation>
    <scope>NUCLEOTIDE SEQUENCE [LARGE SCALE GENOMIC DNA]</scope>
    <source>
        <strain evidence="2 3">DSM 21100</strain>
    </source>
</reference>
<dbReference type="Proteomes" id="UP000295807">
    <property type="component" value="Unassembled WGS sequence"/>
</dbReference>
<dbReference type="Pfam" id="PF13380">
    <property type="entry name" value="CoA_binding_2"/>
    <property type="match status" value="1"/>
</dbReference>
<sequence length="124" mass="13130">MSDASKIKTLVLGATANPGRYAFLAVSRLLAHGHPVVAVGRRAGEAAGVPILNAFPSDKDIHTVTMYLNAANQKMYHDQILAAKPKRIIFNPGAENPVLKNLALSMGIAVEEGCTLVMLSTGSY</sequence>
<dbReference type="SUPFAM" id="SSF51735">
    <property type="entry name" value="NAD(P)-binding Rossmann-fold domains"/>
    <property type="match status" value="1"/>
</dbReference>
<keyword evidence="3" id="KW-1185">Reference proteome</keyword>
<gene>
    <name evidence="2" type="ORF">EDD80_101663</name>
</gene>
<dbReference type="EMBL" id="SMAD01000001">
    <property type="protein sequence ID" value="TCS90462.1"/>
    <property type="molecule type" value="Genomic_DNA"/>
</dbReference>
<organism evidence="2 3">
    <name type="scientific">Anseongella ginsenosidimutans</name>
    <dbReference type="NCBI Taxonomy" id="496056"/>
    <lineage>
        <taxon>Bacteria</taxon>
        <taxon>Pseudomonadati</taxon>
        <taxon>Bacteroidota</taxon>
        <taxon>Sphingobacteriia</taxon>
        <taxon>Sphingobacteriales</taxon>
        <taxon>Sphingobacteriaceae</taxon>
        <taxon>Anseongella</taxon>
    </lineage>
</organism>
<name>A0A4R3L1Z9_9SPHI</name>
<evidence type="ECO:0000259" key="1">
    <source>
        <dbReference type="Pfam" id="PF13380"/>
    </source>
</evidence>
<feature type="domain" description="CoA-binding" evidence="1">
    <location>
        <begin position="9"/>
        <end position="119"/>
    </location>
</feature>
<dbReference type="Gene3D" id="3.40.50.720">
    <property type="entry name" value="NAD(P)-binding Rossmann-like Domain"/>
    <property type="match status" value="1"/>
</dbReference>
<protein>
    <recommendedName>
        <fullName evidence="1">CoA-binding domain-containing protein</fullName>
    </recommendedName>
</protein>
<dbReference type="InterPro" id="IPR036291">
    <property type="entry name" value="NAD(P)-bd_dom_sf"/>
</dbReference>
<dbReference type="OrthoDB" id="708726at2"/>
<evidence type="ECO:0000313" key="2">
    <source>
        <dbReference type="EMBL" id="TCS90462.1"/>
    </source>
</evidence>
<comment type="caution">
    <text evidence="2">The sequence shown here is derived from an EMBL/GenBank/DDBJ whole genome shotgun (WGS) entry which is preliminary data.</text>
</comment>
<dbReference type="AlphaFoldDB" id="A0A4R3L1Z9"/>